<reference evidence="4 5" key="1">
    <citation type="submission" date="2018-02" db="EMBL/GenBank/DDBJ databases">
        <title>Genomic Encyclopedia of Archaeal and Bacterial Type Strains, Phase II (KMG-II): from individual species to whole genera.</title>
        <authorList>
            <person name="Goeker M."/>
        </authorList>
    </citation>
    <scope>NUCLEOTIDE SEQUENCE [LARGE SCALE GENOMIC DNA]</scope>
    <source>
        <strain evidence="4 5">DSM 3808</strain>
    </source>
</reference>
<feature type="chain" id="PRO_5039561829" evidence="2">
    <location>
        <begin position="27"/>
        <end position="292"/>
    </location>
</feature>
<dbReference type="PROSITE" id="PS51257">
    <property type="entry name" value="PROKAR_LIPOPROTEIN"/>
    <property type="match status" value="1"/>
</dbReference>
<dbReference type="Pfam" id="PF00497">
    <property type="entry name" value="SBP_bac_3"/>
    <property type="match status" value="1"/>
</dbReference>
<dbReference type="RefSeq" id="WP_104438526.1">
    <property type="nucleotide sequence ID" value="NZ_PTJA01000011.1"/>
</dbReference>
<keyword evidence="1 2" id="KW-0732">Signal</keyword>
<dbReference type="InterPro" id="IPR001638">
    <property type="entry name" value="Solute-binding_3/MltF_N"/>
</dbReference>
<comment type="caution">
    <text evidence="4">The sequence shown here is derived from an EMBL/GenBank/DDBJ whole genome shotgun (WGS) entry which is preliminary data.</text>
</comment>
<dbReference type="SMART" id="SM00062">
    <property type="entry name" value="PBPb"/>
    <property type="match status" value="1"/>
</dbReference>
<evidence type="ECO:0000259" key="3">
    <source>
        <dbReference type="SMART" id="SM00062"/>
    </source>
</evidence>
<dbReference type="Proteomes" id="UP000237749">
    <property type="component" value="Unassembled WGS sequence"/>
</dbReference>
<feature type="domain" description="Solute-binding protein family 3/N-terminal" evidence="3">
    <location>
        <begin position="46"/>
        <end position="284"/>
    </location>
</feature>
<evidence type="ECO:0000256" key="2">
    <source>
        <dbReference type="SAM" id="SignalP"/>
    </source>
</evidence>
<dbReference type="Gene3D" id="3.40.190.10">
    <property type="entry name" value="Periplasmic binding protein-like II"/>
    <property type="match status" value="2"/>
</dbReference>
<dbReference type="AlphaFoldDB" id="A0A2S6HPA8"/>
<dbReference type="OrthoDB" id="8613538at2"/>
<evidence type="ECO:0000313" key="4">
    <source>
        <dbReference type="EMBL" id="PPK79237.1"/>
    </source>
</evidence>
<sequence length="292" mass="30929">MKKTMKKIVSTLMAAALAAAALTACAGGNSTAGTSGTGKEAGDKKVLKVAMECSYAPYNWTQPTDANGAVKISGSSDYAYGYDVMMAKKIADELGYNLEIVKLDWDSLVPAVQSGKVDCVIAGQSVTAERMQSVDFTNPYYYATIVALVKAGGKFENAKSVADLKGAVATSQLNTIWYDNCLPQIPDADIQPAQESAPAMLVSLSSGRCDVVVTDKPTGQAALIAYPDFKLLDFTGTDGQFKVSDEDINIGVSVKKGNAELKDAINGVLGKMTKDDFNKMMEEAIKVQPLSK</sequence>
<evidence type="ECO:0000313" key="5">
    <source>
        <dbReference type="Proteomes" id="UP000237749"/>
    </source>
</evidence>
<dbReference type="PANTHER" id="PTHR35936">
    <property type="entry name" value="MEMBRANE-BOUND LYTIC MUREIN TRANSGLYCOSYLASE F"/>
    <property type="match status" value="1"/>
</dbReference>
<evidence type="ECO:0000256" key="1">
    <source>
        <dbReference type="ARBA" id="ARBA00022729"/>
    </source>
</evidence>
<accession>A0A2S6HPA8</accession>
<dbReference type="SUPFAM" id="SSF53850">
    <property type="entry name" value="Periplasmic binding protein-like II"/>
    <property type="match status" value="1"/>
</dbReference>
<gene>
    <name evidence="4" type="ORF">BXY41_111173</name>
</gene>
<dbReference type="PANTHER" id="PTHR35936:SF17">
    <property type="entry name" value="ARGININE-BINDING EXTRACELLULAR PROTEIN ARTP"/>
    <property type="match status" value="1"/>
</dbReference>
<feature type="signal peptide" evidence="2">
    <location>
        <begin position="1"/>
        <end position="26"/>
    </location>
</feature>
<proteinExistence type="predicted"/>
<keyword evidence="5" id="KW-1185">Reference proteome</keyword>
<protein>
    <submittedName>
        <fullName evidence="4">Amino acid ABC transporter substrate-binding protein (PAAT family)</fullName>
    </submittedName>
</protein>
<organism evidence="4 5">
    <name type="scientific">Lacrimispora xylanisolvens</name>
    <dbReference type="NCBI Taxonomy" id="384636"/>
    <lineage>
        <taxon>Bacteria</taxon>
        <taxon>Bacillati</taxon>
        <taxon>Bacillota</taxon>
        <taxon>Clostridia</taxon>
        <taxon>Lachnospirales</taxon>
        <taxon>Lachnospiraceae</taxon>
        <taxon>Lacrimispora</taxon>
    </lineage>
</organism>
<name>A0A2S6HPA8_9FIRM</name>
<dbReference type="EMBL" id="PTJA01000011">
    <property type="protein sequence ID" value="PPK79237.1"/>
    <property type="molecule type" value="Genomic_DNA"/>
</dbReference>